<feature type="compositionally biased region" description="Low complexity" evidence="1">
    <location>
        <begin position="82"/>
        <end position="95"/>
    </location>
</feature>
<keyword evidence="3" id="KW-1185">Reference proteome</keyword>
<name>A0ABC8Z9W6_9POAL</name>
<sequence length="247" mass="25547">MASAQKSRDEHARSAAQKAADELAASRRDRDHHAHEPPEAPVSPRGGGGILSSVQESARSAMGAVRGAFSSSGAGHDGSSNTGAAAGKVTAAAMESAKEYAADAKEGARRALAGDNAVARKGETDESAWQQGLDVRRRAAEKAREEARRTDEPSEAEKGRAATENIYGKARGATGAFGEKMVMPTDVVERKQAEVAGGGREAAAGIGGDESGEDVMLRVKAADQMTGQAFNDVGVMGEEGTGMPRRR</sequence>
<accession>A0ABC8Z9W6</accession>
<proteinExistence type="predicted"/>
<organism evidence="2 3">
    <name type="scientific">Urochloa decumbens</name>
    <dbReference type="NCBI Taxonomy" id="240449"/>
    <lineage>
        <taxon>Eukaryota</taxon>
        <taxon>Viridiplantae</taxon>
        <taxon>Streptophyta</taxon>
        <taxon>Embryophyta</taxon>
        <taxon>Tracheophyta</taxon>
        <taxon>Spermatophyta</taxon>
        <taxon>Magnoliopsida</taxon>
        <taxon>Liliopsida</taxon>
        <taxon>Poales</taxon>
        <taxon>Poaceae</taxon>
        <taxon>PACMAD clade</taxon>
        <taxon>Panicoideae</taxon>
        <taxon>Panicodae</taxon>
        <taxon>Paniceae</taxon>
        <taxon>Melinidinae</taxon>
        <taxon>Urochloa</taxon>
    </lineage>
</organism>
<dbReference type="AlphaFoldDB" id="A0ABC8Z9W6"/>
<protein>
    <submittedName>
        <fullName evidence="2">Uncharacterized protein</fullName>
    </submittedName>
</protein>
<feature type="compositionally biased region" description="Basic and acidic residues" evidence="1">
    <location>
        <begin position="1"/>
        <end position="38"/>
    </location>
</feature>
<feature type="region of interest" description="Disordered" evidence="1">
    <location>
        <begin position="115"/>
        <end position="167"/>
    </location>
</feature>
<feature type="compositionally biased region" description="Basic and acidic residues" evidence="1">
    <location>
        <begin position="134"/>
        <end position="161"/>
    </location>
</feature>
<dbReference type="Proteomes" id="UP001497457">
    <property type="component" value="Chromosome 18b"/>
</dbReference>
<evidence type="ECO:0000313" key="2">
    <source>
        <dbReference type="EMBL" id="CAL4957210.1"/>
    </source>
</evidence>
<feature type="compositionally biased region" description="Polar residues" evidence="1">
    <location>
        <begin position="69"/>
        <end position="81"/>
    </location>
</feature>
<reference evidence="3" key="1">
    <citation type="submission" date="2024-06" db="EMBL/GenBank/DDBJ databases">
        <authorList>
            <person name="Ryan C."/>
        </authorList>
    </citation>
    <scope>NUCLEOTIDE SEQUENCE [LARGE SCALE GENOMIC DNA]</scope>
</reference>
<evidence type="ECO:0000256" key="1">
    <source>
        <dbReference type="SAM" id="MobiDB-lite"/>
    </source>
</evidence>
<reference evidence="2 3" key="2">
    <citation type="submission" date="2024-10" db="EMBL/GenBank/DDBJ databases">
        <authorList>
            <person name="Ryan C."/>
        </authorList>
    </citation>
    <scope>NUCLEOTIDE SEQUENCE [LARGE SCALE GENOMIC DNA]</scope>
</reference>
<dbReference type="EMBL" id="OZ075128">
    <property type="protein sequence ID" value="CAL4957210.1"/>
    <property type="molecule type" value="Genomic_DNA"/>
</dbReference>
<feature type="region of interest" description="Disordered" evidence="1">
    <location>
        <begin position="1"/>
        <end position="99"/>
    </location>
</feature>
<gene>
    <name evidence="2" type="ORF">URODEC1_LOCUS42409</name>
</gene>
<evidence type="ECO:0000313" key="3">
    <source>
        <dbReference type="Proteomes" id="UP001497457"/>
    </source>
</evidence>